<name>A0A8S1GRW5_9PELO</name>
<dbReference type="Gene3D" id="3.10.20.90">
    <property type="entry name" value="Phosphatidylinositol 3-kinase Catalytic Subunit, Chain A, domain 1"/>
    <property type="match status" value="1"/>
</dbReference>
<protein>
    <recommendedName>
        <fullName evidence="1">FERM N-terminal domain-containing protein</fullName>
    </recommendedName>
</protein>
<dbReference type="OrthoDB" id="5854685at2759"/>
<evidence type="ECO:0000313" key="2">
    <source>
        <dbReference type="EMBL" id="CAD6186009.1"/>
    </source>
</evidence>
<gene>
    <name evidence="2" type="ORF">CAUJ_LOCUS1928</name>
</gene>
<evidence type="ECO:0000313" key="3">
    <source>
        <dbReference type="Proteomes" id="UP000835052"/>
    </source>
</evidence>
<keyword evidence="3" id="KW-1185">Reference proteome</keyword>
<dbReference type="Proteomes" id="UP000835052">
    <property type="component" value="Unassembled WGS sequence"/>
</dbReference>
<reference evidence="2" key="1">
    <citation type="submission" date="2020-10" db="EMBL/GenBank/DDBJ databases">
        <authorList>
            <person name="Kikuchi T."/>
        </authorList>
    </citation>
    <scope>NUCLEOTIDE SEQUENCE</scope>
    <source>
        <strain evidence="2">NKZ352</strain>
    </source>
</reference>
<dbReference type="Pfam" id="PF09379">
    <property type="entry name" value="FERM_N"/>
    <property type="match status" value="1"/>
</dbReference>
<dbReference type="AlphaFoldDB" id="A0A8S1GRW5"/>
<sequence length="96" mass="10744">MPMGTGSYDVRRVETLNKATTSSATSPWSPDGVHNTIECSVGFLDGSRHVFRIPRRAVGAALLEKVFEHLELVEKDYFWSSICHCRHEGYAAEEMA</sequence>
<comment type="caution">
    <text evidence="2">The sequence shown here is derived from an EMBL/GenBank/DDBJ whole genome shotgun (WGS) entry which is preliminary data.</text>
</comment>
<dbReference type="InterPro" id="IPR018979">
    <property type="entry name" value="FERM_N"/>
</dbReference>
<evidence type="ECO:0000259" key="1">
    <source>
        <dbReference type="Pfam" id="PF09379"/>
    </source>
</evidence>
<dbReference type="SUPFAM" id="SSF54236">
    <property type="entry name" value="Ubiquitin-like"/>
    <property type="match status" value="1"/>
</dbReference>
<dbReference type="EMBL" id="CAJGYM010000003">
    <property type="protein sequence ID" value="CAD6186009.1"/>
    <property type="molecule type" value="Genomic_DNA"/>
</dbReference>
<organism evidence="2 3">
    <name type="scientific">Caenorhabditis auriculariae</name>
    <dbReference type="NCBI Taxonomy" id="2777116"/>
    <lineage>
        <taxon>Eukaryota</taxon>
        <taxon>Metazoa</taxon>
        <taxon>Ecdysozoa</taxon>
        <taxon>Nematoda</taxon>
        <taxon>Chromadorea</taxon>
        <taxon>Rhabditida</taxon>
        <taxon>Rhabditina</taxon>
        <taxon>Rhabditomorpha</taxon>
        <taxon>Rhabditoidea</taxon>
        <taxon>Rhabditidae</taxon>
        <taxon>Peloderinae</taxon>
        <taxon>Caenorhabditis</taxon>
    </lineage>
</organism>
<feature type="domain" description="FERM N-terminal" evidence="1">
    <location>
        <begin position="41"/>
        <end position="78"/>
    </location>
</feature>
<accession>A0A8S1GRW5</accession>
<dbReference type="InterPro" id="IPR029071">
    <property type="entry name" value="Ubiquitin-like_domsf"/>
</dbReference>
<proteinExistence type="predicted"/>